<protein>
    <recommendedName>
        <fullName evidence="4">MotA/TolQ/ExbB proton channel domain-containing protein</fullName>
    </recommendedName>
</protein>
<keyword evidence="3" id="KW-1185">Reference proteome</keyword>
<feature type="transmembrane region" description="Helical" evidence="1">
    <location>
        <begin position="76"/>
        <end position="96"/>
    </location>
</feature>
<keyword evidence="1" id="KW-0812">Transmembrane</keyword>
<reference evidence="3" key="1">
    <citation type="journal article" date="2019" name="Int. J. Syst. Evol. Microbiol.">
        <title>The Global Catalogue of Microorganisms (GCM) 10K type strain sequencing project: providing services to taxonomists for standard genome sequencing and annotation.</title>
        <authorList>
            <consortium name="The Broad Institute Genomics Platform"/>
            <consortium name="The Broad Institute Genome Sequencing Center for Infectious Disease"/>
            <person name="Wu L."/>
            <person name="Ma J."/>
        </authorList>
    </citation>
    <scope>NUCLEOTIDE SEQUENCE [LARGE SCALE GENOMIC DNA]</scope>
    <source>
        <strain evidence="3">CGMCC 1.15111</strain>
    </source>
</reference>
<name>A0ABQ3IAW8_9BACT</name>
<proteinExistence type="predicted"/>
<dbReference type="Proteomes" id="UP000658258">
    <property type="component" value="Unassembled WGS sequence"/>
</dbReference>
<feature type="transmembrane region" description="Helical" evidence="1">
    <location>
        <begin position="27"/>
        <end position="48"/>
    </location>
</feature>
<organism evidence="2 3">
    <name type="scientific">Roseivirga thermotolerans</name>
    <dbReference type="NCBI Taxonomy" id="1758176"/>
    <lineage>
        <taxon>Bacteria</taxon>
        <taxon>Pseudomonadati</taxon>
        <taxon>Bacteroidota</taxon>
        <taxon>Cytophagia</taxon>
        <taxon>Cytophagales</taxon>
        <taxon>Roseivirgaceae</taxon>
        <taxon>Roseivirga</taxon>
    </lineage>
</organism>
<accession>A0ABQ3IAW8</accession>
<dbReference type="EMBL" id="BNAG01000004">
    <property type="protein sequence ID" value="GHE71244.1"/>
    <property type="molecule type" value="Genomic_DNA"/>
</dbReference>
<evidence type="ECO:0000313" key="3">
    <source>
        <dbReference type="Proteomes" id="UP000658258"/>
    </source>
</evidence>
<keyword evidence="1" id="KW-1133">Transmembrane helix</keyword>
<sequence>MLYILLAYILVMGFYQHYRMEKIRVYLFRKSLIPVGLIAVCLALWGVVSQINQTFEAIQAANDISPSLVAGGITQAYPHLSLGLLCLILSLTFYYFNSKKRKEAMTPPLT</sequence>
<comment type="caution">
    <text evidence="2">The sequence shown here is derived from an EMBL/GenBank/DDBJ whole genome shotgun (WGS) entry which is preliminary data.</text>
</comment>
<evidence type="ECO:0000313" key="2">
    <source>
        <dbReference type="EMBL" id="GHE71244.1"/>
    </source>
</evidence>
<gene>
    <name evidence="2" type="ORF">GCM10011340_28940</name>
</gene>
<evidence type="ECO:0000256" key="1">
    <source>
        <dbReference type="SAM" id="Phobius"/>
    </source>
</evidence>
<evidence type="ECO:0008006" key="4">
    <source>
        <dbReference type="Google" id="ProtNLM"/>
    </source>
</evidence>
<keyword evidence="1" id="KW-0472">Membrane</keyword>